<reference evidence="2 3" key="1">
    <citation type="submission" date="2020-02" db="EMBL/GenBank/DDBJ databases">
        <authorList>
            <person name="Ma Q."/>
            <person name="Huang Y."/>
            <person name="Song X."/>
            <person name="Pei D."/>
        </authorList>
    </citation>
    <scope>NUCLEOTIDE SEQUENCE [LARGE SCALE GENOMIC DNA]</scope>
    <source>
        <strain evidence="2">Sxm20200214</strain>
        <tissue evidence="2">Leaf</tissue>
    </source>
</reference>
<dbReference type="AlphaFoldDB" id="A0A8X7Q546"/>
<comment type="caution">
    <text evidence="2">The sequence shown here is derived from an EMBL/GenBank/DDBJ whole genome shotgun (WGS) entry which is preliminary data.</text>
</comment>
<sequence length="196" mass="22498">MALPCHLNCLAFLDTYLCNEEGTLFSFTIRLTSRSSVVPWHINSIMQATLVEFKIIYISLDFSNSIRRLVIDTVLKPGRTPTHKLNGLFWEQHLLCTLESGETFAFVQYEVQEDATRALDATNNREKEGALTMAEEELVRLLPTERTGRVLVMGEDVAQVLTKERDVKVRGNESPRRRERYSHSPNNKRETLKKGK</sequence>
<evidence type="ECO:0000313" key="2">
    <source>
        <dbReference type="EMBL" id="KAG2263198.1"/>
    </source>
</evidence>
<accession>A0A8X7Q546</accession>
<protein>
    <submittedName>
        <fullName evidence="2">Uncharacterized protein</fullName>
    </submittedName>
</protein>
<name>A0A8X7Q546_BRACI</name>
<keyword evidence="3" id="KW-1185">Reference proteome</keyword>
<dbReference type="EMBL" id="JAAMPC010000014">
    <property type="protein sequence ID" value="KAG2263198.1"/>
    <property type="molecule type" value="Genomic_DNA"/>
</dbReference>
<evidence type="ECO:0000313" key="3">
    <source>
        <dbReference type="Proteomes" id="UP000886595"/>
    </source>
</evidence>
<feature type="compositionally biased region" description="Basic and acidic residues" evidence="1">
    <location>
        <begin position="166"/>
        <end position="176"/>
    </location>
</feature>
<dbReference type="Proteomes" id="UP000886595">
    <property type="component" value="Unassembled WGS sequence"/>
</dbReference>
<gene>
    <name evidence="2" type="ORF">Bca52824_070277</name>
</gene>
<evidence type="ECO:0000256" key="1">
    <source>
        <dbReference type="SAM" id="MobiDB-lite"/>
    </source>
</evidence>
<proteinExistence type="predicted"/>
<feature type="region of interest" description="Disordered" evidence="1">
    <location>
        <begin position="166"/>
        <end position="196"/>
    </location>
</feature>
<feature type="compositionally biased region" description="Basic and acidic residues" evidence="1">
    <location>
        <begin position="187"/>
        <end position="196"/>
    </location>
</feature>
<dbReference type="OrthoDB" id="5970at2759"/>
<organism evidence="2 3">
    <name type="scientific">Brassica carinata</name>
    <name type="common">Ethiopian mustard</name>
    <name type="synonym">Abyssinian cabbage</name>
    <dbReference type="NCBI Taxonomy" id="52824"/>
    <lineage>
        <taxon>Eukaryota</taxon>
        <taxon>Viridiplantae</taxon>
        <taxon>Streptophyta</taxon>
        <taxon>Embryophyta</taxon>
        <taxon>Tracheophyta</taxon>
        <taxon>Spermatophyta</taxon>
        <taxon>Magnoliopsida</taxon>
        <taxon>eudicotyledons</taxon>
        <taxon>Gunneridae</taxon>
        <taxon>Pentapetalae</taxon>
        <taxon>rosids</taxon>
        <taxon>malvids</taxon>
        <taxon>Brassicales</taxon>
        <taxon>Brassicaceae</taxon>
        <taxon>Brassiceae</taxon>
        <taxon>Brassica</taxon>
    </lineage>
</organism>